<organism evidence="1 2">
    <name type="scientific">Rodentibacter pneumotropicus</name>
    <dbReference type="NCBI Taxonomy" id="758"/>
    <lineage>
        <taxon>Bacteria</taxon>
        <taxon>Pseudomonadati</taxon>
        <taxon>Pseudomonadota</taxon>
        <taxon>Gammaproteobacteria</taxon>
        <taxon>Pasteurellales</taxon>
        <taxon>Pasteurellaceae</taxon>
        <taxon>Rodentibacter</taxon>
    </lineage>
</organism>
<dbReference type="RefSeq" id="WP_165688404.1">
    <property type="nucleotide sequence ID" value="NZ_JALJCU010000008.1"/>
</dbReference>
<gene>
    <name evidence="1" type="ORF">MUU45_000660</name>
</gene>
<sequence>MGILAECSKNTNEKLYVIADAITYGFTAVGKTNVQNPLDFVDRTFINLYTTRRVG</sequence>
<proteinExistence type="predicted"/>
<evidence type="ECO:0000313" key="2">
    <source>
        <dbReference type="Proteomes" id="UP001206350"/>
    </source>
</evidence>
<name>A0AAW5LB04_9PAST</name>
<evidence type="ECO:0000313" key="1">
    <source>
        <dbReference type="EMBL" id="MCQ9120844.1"/>
    </source>
</evidence>
<reference evidence="1 2" key="1">
    <citation type="journal article" date="2022" name="Microbiol. Spectr.">
        <title>Microbiota of the Pregnant Mouse: Characterization of the Bacterial Communities in the Oral Cavity, Lung, Intestine, and Vagina through Culture and DNA Sequencing.</title>
        <authorList>
            <person name="Greenberg J.M."/>
            <person name="Romero R."/>
            <person name="Winters A.D."/>
            <person name="Galaz J."/>
            <person name="Garcia-Flores V."/>
            <person name="Arenas-Hernandez M."/>
            <person name="Panzer J."/>
            <person name="Shaffer Z."/>
            <person name="Kracht D.J."/>
            <person name="Gomez-Lopez N."/>
            <person name="Theis K.R."/>
        </authorList>
    </citation>
    <scope>NUCLEOTIDE SEQUENCE [LARGE SCALE GENOMIC DNA]</scope>
    <source>
        <strain evidence="1 2">MAC-C1-H1</strain>
    </source>
</reference>
<keyword evidence="2" id="KW-1185">Reference proteome</keyword>
<dbReference type="Proteomes" id="UP001206350">
    <property type="component" value="Unassembled WGS sequence"/>
</dbReference>
<protein>
    <submittedName>
        <fullName evidence="1">Uncharacterized protein</fullName>
    </submittedName>
</protein>
<comment type="caution">
    <text evidence="1">The sequence shown here is derived from an EMBL/GenBank/DDBJ whole genome shotgun (WGS) entry which is preliminary data.</text>
</comment>
<dbReference type="AlphaFoldDB" id="A0AAW5LB04"/>
<dbReference type="EMBL" id="JALJCU010000008">
    <property type="protein sequence ID" value="MCQ9120844.1"/>
    <property type="molecule type" value="Genomic_DNA"/>
</dbReference>
<accession>A0AAW5LB04</accession>